<dbReference type="Pfam" id="PF00224">
    <property type="entry name" value="PK"/>
    <property type="match status" value="1"/>
</dbReference>
<dbReference type="SUPFAM" id="SSF50800">
    <property type="entry name" value="PK beta-barrel domain-like"/>
    <property type="match status" value="1"/>
</dbReference>
<dbReference type="InterPro" id="IPR015813">
    <property type="entry name" value="Pyrv/PenolPyrv_kinase-like_dom"/>
</dbReference>
<dbReference type="NCBIfam" id="NF004491">
    <property type="entry name" value="PRK05826.1"/>
    <property type="match status" value="1"/>
</dbReference>
<keyword evidence="6" id="KW-0547">Nucleotide-binding</keyword>
<feature type="domain" description="Pyruvate kinase C-terminal" evidence="13">
    <location>
        <begin position="354"/>
        <end position="464"/>
    </location>
</feature>
<feature type="domain" description="Pyruvate kinase barrel" evidence="12">
    <location>
        <begin position="4"/>
        <end position="322"/>
    </location>
</feature>
<evidence type="ECO:0000256" key="11">
    <source>
        <dbReference type="ARBA" id="ARBA00023317"/>
    </source>
</evidence>
<evidence type="ECO:0000256" key="5">
    <source>
        <dbReference type="ARBA" id="ARBA00022723"/>
    </source>
</evidence>
<evidence type="ECO:0000256" key="3">
    <source>
        <dbReference type="ARBA" id="ARBA00012142"/>
    </source>
</evidence>
<keyword evidence="8" id="KW-0067">ATP-binding</keyword>
<keyword evidence="10" id="KW-0324">Glycolysis</keyword>
<gene>
    <name evidence="14" type="primary">pyk_8</name>
    <name evidence="14" type="ORF">SDC9_38350</name>
</gene>
<keyword evidence="11 14" id="KW-0670">Pyruvate</keyword>
<dbReference type="GO" id="GO:0005524">
    <property type="term" value="F:ATP binding"/>
    <property type="evidence" value="ECO:0007669"/>
    <property type="project" value="UniProtKB-KW"/>
</dbReference>
<dbReference type="SUPFAM" id="SSF51621">
    <property type="entry name" value="Phosphoenolpyruvate/pyruvate domain"/>
    <property type="match status" value="1"/>
</dbReference>
<sequence length="472" mass="52130">MIQKKTKIVCTISDRNCSPEFIESLYKEGMNVVRINSAHTTLQSSLEIVNNTRKVSDKIAILIDTKGPEIRLTEMNPPEGFKVKKGDIVYFADDINGISGNYLLYTNYSGFVKDIPVGASVLIDDGEIKLVVEEKKNGKLKCVVDNDGTIKGKKSINVPNVSTKLASITQKDHDFIVWAVENDLDFVAHSFVRSKSDLDEINGIIKKHKGHLKVIAKIENKEGVDNIDEIIDNCYGVMVARGDLGVEIEAEKIPVIQREIICKCHSRHKPVIIATQLLHTMIDNPRPTRAEVNDIASAIFQSTDAIMLSGETANGKYPVESVRTMKTIAMEIEQHMAPCTDLKVGSVTWPTAEVLARSLVYATTQLPIKHIVIDTMTGRTGRYVSALRPKVPIHAKCYKPNVMRELALSFGVYSYFVSLVPSKDDFVKESAQKLLADKMVTKSDMIGVLAGSFGVQAGASFIEVSTIENMIS</sequence>
<dbReference type="InterPro" id="IPR015795">
    <property type="entry name" value="Pyrv_Knase_C"/>
</dbReference>
<evidence type="ECO:0000256" key="4">
    <source>
        <dbReference type="ARBA" id="ARBA00022679"/>
    </source>
</evidence>
<dbReference type="InterPro" id="IPR040442">
    <property type="entry name" value="Pyrv_kinase-like_dom_sf"/>
</dbReference>
<name>A0A644VNX7_9ZZZZ</name>
<accession>A0A644VNX7</accession>
<dbReference type="GO" id="GO:0004743">
    <property type="term" value="F:pyruvate kinase activity"/>
    <property type="evidence" value="ECO:0007669"/>
    <property type="project" value="UniProtKB-EC"/>
</dbReference>
<comment type="caution">
    <text evidence="14">The sequence shown here is derived from an EMBL/GenBank/DDBJ whole genome shotgun (WGS) entry which is preliminary data.</text>
</comment>
<organism evidence="14">
    <name type="scientific">bioreactor metagenome</name>
    <dbReference type="NCBI Taxonomy" id="1076179"/>
    <lineage>
        <taxon>unclassified sequences</taxon>
        <taxon>metagenomes</taxon>
        <taxon>ecological metagenomes</taxon>
    </lineage>
</organism>
<comment type="pathway">
    <text evidence="1">Carbohydrate degradation; glycolysis; pyruvate from D-glyceraldehyde 3-phosphate: step 5/5.</text>
</comment>
<keyword evidence="9" id="KW-0460">Magnesium</keyword>
<comment type="similarity">
    <text evidence="2">Belongs to the pyruvate kinase family.</text>
</comment>
<dbReference type="InterPro" id="IPR011037">
    <property type="entry name" value="Pyrv_Knase-like_insert_dom_sf"/>
</dbReference>
<dbReference type="EMBL" id="VSSQ01000352">
    <property type="protein sequence ID" value="MPL92252.1"/>
    <property type="molecule type" value="Genomic_DNA"/>
</dbReference>
<proteinExistence type="inferred from homology"/>
<evidence type="ECO:0000259" key="12">
    <source>
        <dbReference type="Pfam" id="PF00224"/>
    </source>
</evidence>
<keyword evidence="4 14" id="KW-0808">Transferase</keyword>
<dbReference type="Gene3D" id="2.40.33.10">
    <property type="entry name" value="PK beta-barrel domain-like"/>
    <property type="match status" value="1"/>
</dbReference>
<dbReference type="Gene3D" id="3.40.1380.20">
    <property type="entry name" value="Pyruvate kinase, C-terminal domain"/>
    <property type="match status" value="1"/>
</dbReference>
<evidence type="ECO:0000256" key="9">
    <source>
        <dbReference type="ARBA" id="ARBA00022842"/>
    </source>
</evidence>
<dbReference type="SUPFAM" id="SSF52935">
    <property type="entry name" value="PK C-terminal domain-like"/>
    <property type="match status" value="1"/>
</dbReference>
<dbReference type="PANTHER" id="PTHR11817">
    <property type="entry name" value="PYRUVATE KINASE"/>
    <property type="match status" value="1"/>
</dbReference>
<dbReference type="InterPro" id="IPR015806">
    <property type="entry name" value="Pyrv_Knase_insert_dom_sf"/>
</dbReference>
<keyword evidence="5" id="KW-0479">Metal-binding</keyword>
<dbReference type="GO" id="GO:0030955">
    <property type="term" value="F:potassium ion binding"/>
    <property type="evidence" value="ECO:0007669"/>
    <property type="project" value="InterPro"/>
</dbReference>
<evidence type="ECO:0000256" key="6">
    <source>
        <dbReference type="ARBA" id="ARBA00022741"/>
    </source>
</evidence>
<dbReference type="NCBIfam" id="TIGR01064">
    <property type="entry name" value="pyruv_kin"/>
    <property type="match status" value="1"/>
</dbReference>
<evidence type="ECO:0000256" key="10">
    <source>
        <dbReference type="ARBA" id="ARBA00023152"/>
    </source>
</evidence>
<evidence type="ECO:0000256" key="1">
    <source>
        <dbReference type="ARBA" id="ARBA00004997"/>
    </source>
</evidence>
<dbReference type="AlphaFoldDB" id="A0A644VNX7"/>
<reference evidence="14" key="1">
    <citation type="submission" date="2019-08" db="EMBL/GenBank/DDBJ databases">
        <authorList>
            <person name="Kucharzyk K."/>
            <person name="Murdoch R.W."/>
            <person name="Higgins S."/>
            <person name="Loffler F."/>
        </authorList>
    </citation>
    <scope>NUCLEOTIDE SEQUENCE</scope>
</reference>
<evidence type="ECO:0000256" key="2">
    <source>
        <dbReference type="ARBA" id="ARBA00008663"/>
    </source>
</evidence>
<dbReference type="PRINTS" id="PR01050">
    <property type="entry name" value="PYRUVTKNASE"/>
</dbReference>
<dbReference type="GO" id="GO:0016301">
    <property type="term" value="F:kinase activity"/>
    <property type="evidence" value="ECO:0007669"/>
    <property type="project" value="UniProtKB-KW"/>
</dbReference>
<dbReference type="EC" id="2.7.1.40" evidence="3"/>
<dbReference type="GO" id="GO:0000287">
    <property type="term" value="F:magnesium ion binding"/>
    <property type="evidence" value="ECO:0007669"/>
    <property type="project" value="InterPro"/>
</dbReference>
<dbReference type="Gene3D" id="3.20.20.60">
    <property type="entry name" value="Phosphoenolpyruvate-binding domains"/>
    <property type="match status" value="1"/>
</dbReference>
<evidence type="ECO:0000256" key="7">
    <source>
        <dbReference type="ARBA" id="ARBA00022777"/>
    </source>
</evidence>
<dbReference type="UniPathway" id="UPA00109">
    <property type="reaction ID" value="UER00188"/>
</dbReference>
<keyword evidence="7 14" id="KW-0418">Kinase</keyword>
<dbReference type="InterPro" id="IPR018209">
    <property type="entry name" value="Pyrv_Knase_AS"/>
</dbReference>
<evidence type="ECO:0000313" key="14">
    <source>
        <dbReference type="EMBL" id="MPL92252.1"/>
    </source>
</evidence>
<dbReference type="InterPro" id="IPR015793">
    <property type="entry name" value="Pyrv_Knase_brl"/>
</dbReference>
<dbReference type="PROSITE" id="PS00110">
    <property type="entry name" value="PYRUVATE_KINASE"/>
    <property type="match status" value="1"/>
</dbReference>
<evidence type="ECO:0000259" key="13">
    <source>
        <dbReference type="Pfam" id="PF02887"/>
    </source>
</evidence>
<dbReference type="InterPro" id="IPR001697">
    <property type="entry name" value="Pyr_Knase"/>
</dbReference>
<dbReference type="InterPro" id="IPR036918">
    <property type="entry name" value="Pyrv_Knase_C_sf"/>
</dbReference>
<evidence type="ECO:0000256" key="8">
    <source>
        <dbReference type="ARBA" id="ARBA00022840"/>
    </source>
</evidence>
<protein>
    <recommendedName>
        <fullName evidence="3">pyruvate kinase</fullName>
        <ecNumber evidence="3">2.7.1.40</ecNumber>
    </recommendedName>
</protein>
<dbReference type="Pfam" id="PF02887">
    <property type="entry name" value="PK_C"/>
    <property type="match status" value="1"/>
</dbReference>